<feature type="domain" description="Helicase C-terminal" evidence="12">
    <location>
        <begin position="1608"/>
        <end position="1807"/>
    </location>
</feature>
<evidence type="ECO:0000256" key="2">
    <source>
        <dbReference type="ARBA" id="ARBA00012552"/>
    </source>
</evidence>
<feature type="region of interest" description="Disordered" evidence="10">
    <location>
        <begin position="447"/>
        <end position="467"/>
    </location>
</feature>
<dbReference type="SUPFAM" id="SSF52540">
    <property type="entry name" value="P-loop containing nucleoside triphosphate hydrolases"/>
    <property type="match status" value="4"/>
</dbReference>
<feature type="compositionally biased region" description="Acidic residues" evidence="10">
    <location>
        <begin position="281"/>
        <end position="292"/>
    </location>
</feature>
<evidence type="ECO:0000256" key="8">
    <source>
        <dbReference type="ARBA" id="ARBA00023242"/>
    </source>
</evidence>
<keyword evidence="8" id="KW-0539">Nucleus</keyword>
<dbReference type="FunFam" id="3.40.50.300:FF:000254">
    <property type="entry name" value="U5 small nuclear ribonucleoprotein helicase"/>
    <property type="match status" value="1"/>
</dbReference>
<dbReference type="FunFam" id="3.40.50.300:FF:000062">
    <property type="entry name" value="U5 small nuclear ribonucleoprotein helicase"/>
    <property type="match status" value="1"/>
</dbReference>
<dbReference type="InterPro" id="IPR027417">
    <property type="entry name" value="P-loop_NTPase"/>
</dbReference>
<dbReference type="FunFam" id="3.40.50.300:FF:000102">
    <property type="entry name" value="RNA helicase, activating signal cointegrator 1"/>
    <property type="match status" value="1"/>
</dbReference>
<dbReference type="Pfam" id="PF02889">
    <property type="entry name" value="Sec63"/>
    <property type="match status" value="2"/>
</dbReference>
<dbReference type="KEGG" id="dfa:DFA_02078"/>
<name>F4PYM5_CACFS</name>
<dbReference type="GO" id="GO:0005524">
    <property type="term" value="F:ATP binding"/>
    <property type="evidence" value="ECO:0007669"/>
    <property type="project" value="UniProtKB-KW"/>
</dbReference>
<dbReference type="FunFam" id="3.40.50.300:FF:000368">
    <property type="entry name" value="U5 small nuclear ribonucleoprotein 200 kDa helicase"/>
    <property type="match status" value="1"/>
</dbReference>
<dbReference type="FunFam" id="1.10.10.10:FF:000024">
    <property type="entry name" value="U5 small nuclear ribonucleoprotein helicase"/>
    <property type="match status" value="1"/>
</dbReference>
<dbReference type="InterPro" id="IPR003593">
    <property type="entry name" value="AAA+_ATPase"/>
</dbReference>
<dbReference type="FunFam" id="1.10.150.20:FF:000004">
    <property type="entry name" value="U5 small nuclear ribonucleoprotein helicase"/>
    <property type="match status" value="1"/>
</dbReference>
<feature type="region of interest" description="Disordered" evidence="10">
    <location>
        <begin position="214"/>
        <end position="327"/>
    </location>
</feature>
<dbReference type="InterPro" id="IPR035892">
    <property type="entry name" value="C2_domain_sf"/>
</dbReference>
<dbReference type="RefSeq" id="XP_004357562.1">
    <property type="nucleotide sequence ID" value="XM_004357505.1"/>
</dbReference>
<dbReference type="FunFam" id="1.10.3380.10:FF:000002">
    <property type="entry name" value="Activating signal cointegrator 1 complex subunit 3"/>
    <property type="match status" value="1"/>
</dbReference>
<accession>F4PYM5</accession>
<dbReference type="PROSITE" id="PS51194">
    <property type="entry name" value="HELICASE_CTER"/>
    <property type="match status" value="2"/>
</dbReference>
<comment type="subcellular location">
    <subcellularLocation>
        <location evidence="1">Nucleus</location>
    </subcellularLocation>
</comment>
<dbReference type="GeneID" id="14871315"/>
<dbReference type="SMART" id="SM00973">
    <property type="entry name" value="Sec63"/>
    <property type="match status" value="2"/>
</dbReference>
<keyword evidence="14" id="KW-1185">Reference proteome</keyword>
<dbReference type="SUPFAM" id="SSF158702">
    <property type="entry name" value="Sec63 N-terminal domain-like"/>
    <property type="match status" value="2"/>
</dbReference>
<dbReference type="FunFam" id="1.10.10.10:FF:000012">
    <property type="entry name" value="U5 small nuclear ribonucleoprotein helicase"/>
    <property type="match status" value="1"/>
</dbReference>
<dbReference type="InterPro" id="IPR036390">
    <property type="entry name" value="WH_DNA-bd_sf"/>
</dbReference>
<dbReference type="Pfam" id="PF21188">
    <property type="entry name" value="BRR2_plug"/>
    <property type="match status" value="1"/>
</dbReference>
<keyword evidence="4" id="KW-0547">Nucleotide-binding</keyword>
<dbReference type="Gene3D" id="1.10.150.20">
    <property type="entry name" value="5' to 3' exonuclease, C-terminal subdomain"/>
    <property type="match status" value="2"/>
</dbReference>
<dbReference type="PIRSF" id="PIRSF039073">
    <property type="entry name" value="BRR2"/>
    <property type="match status" value="1"/>
</dbReference>
<reference evidence="14" key="1">
    <citation type="journal article" date="2011" name="Genome Res.">
        <title>Phylogeny-wide analysis of social amoeba genomes highlights ancient origins for complex intercellular communication.</title>
        <authorList>
            <person name="Heidel A.J."/>
            <person name="Lawal H.M."/>
            <person name="Felder M."/>
            <person name="Schilde C."/>
            <person name="Helps N.R."/>
            <person name="Tunggal B."/>
            <person name="Rivero F."/>
            <person name="John U."/>
            <person name="Schleicher M."/>
            <person name="Eichinger L."/>
            <person name="Platzer M."/>
            <person name="Noegel A.A."/>
            <person name="Schaap P."/>
            <person name="Gloeckner G."/>
        </authorList>
    </citation>
    <scope>NUCLEOTIDE SEQUENCE [LARGE SCALE GENOMIC DNA]</scope>
    <source>
        <strain evidence="14">SH3</strain>
    </source>
</reference>
<keyword evidence="5" id="KW-0378">Hydrolase</keyword>
<evidence type="ECO:0000256" key="1">
    <source>
        <dbReference type="ARBA" id="ARBA00004123"/>
    </source>
</evidence>
<dbReference type="GO" id="GO:0003724">
    <property type="term" value="F:RNA helicase activity"/>
    <property type="evidence" value="ECO:0007669"/>
    <property type="project" value="UniProtKB-EC"/>
</dbReference>
<evidence type="ECO:0000256" key="7">
    <source>
        <dbReference type="ARBA" id="ARBA00022840"/>
    </source>
</evidence>
<dbReference type="EMBL" id="GL883015">
    <property type="protein sequence ID" value="EGG19291.1"/>
    <property type="molecule type" value="Genomic_DNA"/>
</dbReference>
<comment type="catalytic activity">
    <reaction evidence="9">
        <text>ATP + H2O = ADP + phosphate + H(+)</text>
        <dbReference type="Rhea" id="RHEA:13065"/>
        <dbReference type="ChEBI" id="CHEBI:15377"/>
        <dbReference type="ChEBI" id="CHEBI:15378"/>
        <dbReference type="ChEBI" id="CHEBI:30616"/>
        <dbReference type="ChEBI" id="CHEBI:43474"/>
        <dbReference type="ChEBI" id="CHEBI:456216"/>
        <dbReference type="EC" id="3.6.4.13"/>
    </reaction>
</comment>
<evidence type="ECO:0000256" key="3">
    <source>
        <dbReference type="ARBA" id="ARBA00022737"/>
    </source>
</evidence>
<keyword evidence="3" id="KW-0677">Repeat</keyword>
<dbReference type="FunFam" id="2.60.40.150:FF:000133">
    <property type="entry name" value="Pre-mRNA splicing helicase, putative"/>
    <property type="match status" value="1"/>
</dbReference>
<dbReference type="EC" id="3.6.4.13" evidence="2"/>
<dbReference type="GO" id="GO:0016787">
    <property type="term" value="F:hydrolase activity"/>
    <property type="evidence" value="ECO:0007669"/>
    <property type="project" value="UniProtKB-KW"/>
</dbReference>
<feature type="domain" description="Helicase ATP-binding" evidence="11">
    <location>
        <begin position="1396"/>
        <end position="1572"/>
    </location>
</feature>
<gene>
    <name evidence="13" type="primary">ascc3l</name>
    <name evidence="13" type="ORF">DFA_02078</name>
</gene>
<keyword evidence="7" id="KW-0067">ATP-binding</keyword>
<keyword evidence="6 13" id="KW-0347">Helicase</keyword>
<dbReference type="PANTHER" id="PTHR47961">
    <property type="entry name" value="DNA POLYMERASE THETA, PUTATIVE (AFU_ORTHOLOGUE AFUA_1G05260)-RELATED"/>
    <property type="match status" value="1"/>
</dbReference>
<dbReference type="SMART" id="SM00382">
    <property type="entry name" value="AAA"/>
    <property type="match status" value="2"/>
</dbReference>
<dbReference type="Pfam" id="PF00270">
    <property type="entry name" value="DEAD"/>
    <property type="match status" value="2"/>
</dbReference>
<dbReference type="InterPro" id="IPR036388">
    <property type="entry name" value="WH-like_DNA-bd_sf"/>
</dbReference>
<dbReference type="CDD" id="cd18795">
    <property type="entry name" value="SF2_C_Ski2"/>
    <property type="match status" value="1"/>
</dbReference>
<dbReference type="OMA" id="WISCETE"/>
<dbReference type="Pfam" id="PF18149">
    <property type="entry name" value="Helicase_PWI"/>
    <property type="match status" value="1"/>
</dbReference>
<feature type="compositionally biased region" description="Polar residues" evidence="10">
    <location>
        <begin position="313"/>
        <end position="327"/>
    </location>
</feature>
<evidence type="ECO:0000256" key="6">
    <source>
        <dbReference type="ARBA" id="ARBA00022806"/>
    </source>
</evidence>
<dbReference type="Gene3D" id="3.40.50.300">
    <property type="entry name" value="P-loop containing nucleotide triphosphate hydrolases"/>
    <property type="match status" value="4"/>
</dbReference>
<dbReference type="FunFam" id="2.60.40.150:FF:000004">
    <property type="entry name" value="RNA helicase, activating signal cointegrator 1"/>
    <property type="match status" value="1"/>
</dbReference>
<dbReference type="Pfam" id="PF00271">
    <property type="entry name" value="Helicase_C"/>
    <property type="match status" value="1"/>
</dbReference>
<dbReference type="Gene3D" id="1.10.10.10">
    <property type="entry name" value="Winged helix-like DNA-binding domain superfamily/Winged helix DNA-binding domain"/>
    <property type="match status" value="2"/>
</dbReference>
<feature type="compositionally biased region" description="Acidic residues" evidence="10">
    <location>
        <begin position="234"/>
        <end position="244"/>
    </location>
</feature>
<dbReference type="InterPro" id="IPR011545">
    <property type="entry name" value="DEAD/DEAH_box_helicase_dom"/>
</dbReference>
<proteinExistence type="predicted"/>
<dbReference type="InterPro" id="IPR050474">
    <property type="entry name" value="Hel308_SKI2-like"/>
</dbReference>
<sequence length="2224" mass="252491">MSDAIARSKQYDYKANSNLVIHSERNPKDLREPKGEPETLWGRLHGKMGDRVNYSKPTELLEKVANLKRKTQEKGGSVDTATLKRVKGGPTDILEATDNQVYGGYRPSTKETKAVFERLVSFIQTYIGDQPSEIINGAADEIIATLKNDRLKAPEKKKDLDILLRGLTEDKFAELTRIITGITDFKEQRGAGAGDGQQQVDTLGDAHGVAVVIDEDEEDQDNLSDFEIRQGGGSDDEDNDDQDSDREQGVNMDATSIGGGGGRNNTDKSRRRHHSKRGEQGDVDGEINEDEKDNNNNNKEKKENTSDDEDEQQQMGKKNQQKETSALNPMDIDAFWIQRKISMFEEDAMQAQQLAERVLQILKQQDVRRCENDLVNLFDVSKFDFIKLLLNNRQTILYCTLLAKAENDQEKKKIEDEMSGNPILFMILNKIKGIDQQSKTVEKKQNAVVAKKQQDREKQKQQEEIKTPKKQLDLKELSFAQGSHLMTNKKFQFPAGSKRETYKGYEEIHVPARASPPFNPDERLVAISELPEWARTPFKGFEKLNRVQSRLYEYAFKSNDNLLLSAPTSAGKTNVAMLTILHEIGMHMKNGVLDRDAFKIVYIAPMKSLVQEMVQNFSNRLKDYGIVVKELTGDQGLTNKQISETQIIVTTPEKWDIITRKAGERAYTSLVRLVIIDEIHLLHDERGPVLECIVARTLRMVESTQEMVRLVGLSATLPNYEDVATFLRVKPEGIFYFDSSYRPIPLEQQYIGVSDRGFKQLQTMNDVTFKKVSERAGVNQMLVFVHSRRETGKTARDIRDRAVAGDLMGQLIKRADSREILRVEAEKTAKSAELKELLPYGIGIHHAGLSRSDRTLVEELFADQHLQVLVSTATLAWGVNLPAHTVIIKGTQVYNTERGWTELSPLDVTQMLGRAGRPPFDSEGEGIVITSASEMQFYLSLINTQLSIESQFISRLPDNLNAEIVSGSVASVKDAVHWLGYTYLFICMLRNPPLYDISYDDLAGDEELEQRRIDLVHAAATQLDKNNLIKYDRRTGRLQPTELGRVASHYYITSSSMAVYHEHLRPVMSDIDFFRLFSLSNEFSSVVVREGEKGELEKLLERVPIPVKESIDEPAAKINVLLQAYISNLKLEGFALIVDMFYVAQSAARIVRALYDIVLRKGWAQLARKIINVCRMVDRRMWISQSPLRQFPEISERIVNQLERRQIPIEDLYEYNSAQLGTAIQSPAEGKKLYKLIHHFPKLDLTAHVQPILHGLLRVDLTLTPDFEFDDKYHGNSIGWWIVVEDVDGERILYHEFFSLKRRMMEDGATVTFTVPLTTPMPPQYYVRVVADRWIGAEYSLAVSFKHLILPQKYPPCRGLLDLQPLSIDSLRDDRAASVFRPTFRYFNPVQTQVFSSLYTTDENVFVAAPANTGKTVCAELAVLRTLINNPEARCVYIAPVESMVTVRSRDWAYKFGQKFGKVSVLTGDAVTDNKILEASRIIVTTAERWDILSRKWRQKNSRVQSVSLFIVDELQMIGSGESGSTMEIVLSRMRYIATQTGSPIRFIGLSSPVANARDLAEWMGATPATMFNFHPDVRPVEMEIQMQGFDYPNFQERQMAMTKPALYAVSHMDRTAQTLVYVPTRKAARQMAADIILFVDSEDDMNTRRYLGIDQADLEPHLAKLESPALRDALVWGVAFYHDGLSAKDKRIVEALFKSGAIKVLVATHSECWALDVQAQLVIIMGTQTYNQGTGAGHTDYPINDILQMMARAGKQGTDQKGRCLLLCHSPKKEYYKTFLNEPLPVESHLDHFLADHFNAEIASRTISKKQDGLDYLTWSFMYRRLTQNPNYYNLTGTTHLHLAEHLSELVENTLLDLQQASCITIKEEEEVEDEDEQLQSTNLGMIASYYYLKYTTIELFANSLKAATKRKGILEILSTAPEFTSSLVVRHRENNSLQKMAAHLPLKIDRPDFDSVATKVNVLLQAHFSRKPISADLYVDQCMVLENATRLLQAIVDVISSSGWLQPALSAMELSQMCTQAVWNTDSYLKQLPHMTEERLANAKKAKIETVFELMSMEDDDRNKMLGMSQSELEDLAGVCMRFPDIDLTYQVENEEDLHADDKVTVHVAIERDIDDELINESINLVHAPYYPKERIGGWWVIVGDEKTNQLLSIKRLTLTKRAKLKLDFPSPPVGDHQLTIYLMSDSYTGCDQVYNIDINIKPALIDDEQEEENEQEDKMEE</sequence>
<dbReference type="CDD" id="cd18021">
    <property type="entry name" value="DEXHc_Brr2_2"/>
    <property type="match status" value="1"/>
</dbReference>
<evidence type="ECO:0000259" key="12">
    <source>
        <dbReference type="PROSITE" id="PS51194"/>
    </source>
</evidence>
<dbReference type="InterPro" id="IPR004179">
    <property type="entry name" value="Sec63-dom"/>
</dbReference>
<evidence type="ECO:0000256" key="4">
    <source>
        <dbReference type="ARBA" id="ARBA00022741"/>
    </source>
</evidence>
<dbReference type="GO" id="GO:0000393">
    <property type="term" value="P:spliceosomal conformational changes to generate catalytic conformation"/>
    <property type="evidence" value="ECO:0007669"/>
    <property type="project" value="UniProtKB-ARBA"/>
</dbReference>
<feature type="domain" description="Helicase ATP-binding" evidence="11">
    <location>
        <begin position="553"/>
        <end position="735"/>
    </location>
</feature>
<evidence type="ECO:0000313" key="14">
    <source>
        <dbReference type="Proteomes" id="UP000007797"/>
    </source>
</evidence>
<feature type="compositionally biased region" description="Basic and acidic residues" evidence="10">
    <location>
        <begin position="452"/>
        <end position="467"/>
    </location>
</feature>
<feature type="region of interest" description="Disordered" evidence="10">
    <location>
        <begin position="18"/>
        <end position="43"/>
    </location>
</feature>
<dbReference type="Proteomes" id="UP000007797">
    <property type="component" value="Unassembled WGS sequence"/>
</dbReference>
<dbReference type="PROSITE" id="PS51192">
    <property type="entry name" value="HELICASE_ATP_BIND_1"/>
    <property type="match status" value="2"/>
</dbReference>
<dbReference type="Gene3D" id="2.60.40.150">
    <property type="entry name" value="C2 domain"/>
    <property type="match status" value="2"/>
</dbReference>
<evidence type="ECO:0000313" key="13">
    <source>
        <dbReference type="EMBL" id="EGG19291.1"/>
    </source>
</evidence>
<protein>
    <recommendedName>
        <fullName evidence="2">RNA helicase</fullName>
        <ecNumber evidence="2">3.6.4.13</ecNumber>
    </recommendedName>
</protein>
<dbReference type="InterPro" id="IPR014001">
    <property type="entry name" value="Helicase_ATP-bd"/>
</dbReference>
<organism evidence="13 14">
    <name type="scientific">Cavenderia fasciculata</name>
    <name type="common">Slime mold</name>
    <name type="synonym">Dictyostelium fasciculatum</name>
    <dbReference type="NCBI Taxonomy" id="261658"/>
    <lineage>
        <taxon>Eukaryota</taxon>
        <taxon>Amoebozoa</taxon>
        <taxon>Evosea</taxon>
        <taxon>Eumycetozoa</taxon>
        <taxon>Dictyostelia</taxon>
        <taxon>Acytosteliales</taxon>
        <taxon>Cavenderiaceae</taxon>
        <taxon>Cavenderia</taxon>
    </lineage>
</organism>
<dbReference type="SUPFAM" id="SSF81296">
    <property type="entry name" value="E set domains"/>
    <property type="match status" value="1"/>
</dbReference>
<dbReference type="SUPFAM" id="SSF46785">
    <property type="entry name" value="Winged helix' DNA-binding domain"/>
    <property type="match status" value="2"/>
</dbReference>
<feature type="domain" description="Helicase C-terminal" evidence="12">
    <location>
        <begin position="745"/>
        <end position="976"/>
    </location>
</feature>
<dbReference type="FunFam" id="1.10.150.20:FF:000013">
    <property type="entry name" value="U5 small nuclear ribonucleoprotein kDa helicase"/>
    <property type="match status" value="1"/>
</dbReference>
<dbReference type="SMART" id="SM00487">
    <property type="entry name" value="DEXDc"/>
    <property type="match status" value="2"/>
</dbReference>
<evidence type="ECO:0000256" key="10">
    <source>
        <dbReference type="SAM" id="MobiDB-lite"/>
    </source>
</evidence>
<evidence type="ECO:0000256" key="9">
    <source>
        <dbReference type="ARBA" id="ARBA00047984"/>
    </source>
</evidence>
<dbReference type="FunFam" id="1.10.3380.10:FF:000001">
    <property type="entry name" value="U5 small nuclear ribonucleoprotein helicase"/>
    <property type="match status" value="1"/>
</dbReference>
<dbReference type="InterPro" id="IPR001650">
    <property type="entry name" value="Helicase_C-like"/>
</dbReference>
<dbReference type="GO" id="GO:0005682">
    <property type="term" value="C:U5 snRNP"/>
    <property type="evidence" value="ECO:0007669"/>
    <property type="project" value="UniProtKB-ARBA"/>
</dbReference>
<dbReference type="GO" id="GO:0003676">
    <property type="term" value="F:nucleic acid binding"/>
    <property type="evidence" value="ECO:0007669"/>
    <property type="project" value="InterPro"/>
</dbReference>
<evidence type="ECO:0000256" key="5">
    <source>
        <dbReference type="ARBA" id="ARBA00022801"/>
    </source>
</evidence>
<dbReference type="STRING" id="1054147.F4PYM5"/>
<feature type="compositionally biased region" description="Acidic residues" evidence="10">
    <location>
        <begin position="214"/>
        <end position="224"/>
    </location>
</feature>
<dbReference type="InterPro" id="IPR041094">
    <property type="entry name" value="Brr2_helicase_PWI"/>
</dbReference>
<feature type="compositionally biased region" description="Basic and acidic residues" evidence="10">
    <location>
        <begin position="22"/>
        <end position="37"/>
    </location>
</feature>
<dbReference type="OrthoDB" id="5575at2759"/>
<dbReference type="InterPro" id="IPR057842">
    <property type="entry name" value="WH_MER3"/>
</dbReference>
<dbReference type="Pfam" id="PF23445">
    <property type="entry name" value="WHD_SNRNP200"/>
    <property type="match status" value="2"/>
</dbReference>
<dbReference type="InterPro" id="IPR014756">
    <property type="entry name" value="Ig_E-set"/>
</dbReference>
<dbReference type="SMART" id="SM00490">
    <property type="entry name" value="HELICc"/>
    <property type="match status" value="2"/>
</dbReference>
<evidence type="ECO:0000259" key="11">
    <source>
        <dbReference type="PROSITE" id="PS51192"/>
    </source>
</evidence>
<dbReference type="InterPro" id="IPR048863">
    <property type="entry name" value="BRR2_plug"/>
</dbReference>
<dbReference type="PANTHER" id="PTHR47961:SF4">
    <property type="entry name" value="ACTIVATING SIGNAL COINTEGRATOR 1 COMPLEX SUBUNIT 3"/>
    <property type="match status" value="1"/>
</dbReference>
<dbReference type="CDD" id="cd18019">
    <property type="entry name" value="DEXHc_Brr2_1"/>
    <property type="match status" value="1"/>
</dbReference>
<dbReference type="Gene3D" id="1.10.3380.10">
    <property type="entry name" value="Sec63 N-terminal domain-like domain"/>
    <property type="match status" value="2"/>
</dbReference>